<evidence type="ECO:0000256" key="6">
    <source>
        <dbReference type="ARBA" id="ARBA00023010"/>
    </source>
</evidence>
<gene>
    <name evidence="13" type="primary">MIA40</name>
    <name evidence="13" type="ORF">HK103_002162</name>
</gene>
<dbReference type="InterPro" id="IPR039289">
    <property type="entry name" value="CHCHD4"/>
</dbReference>
<evidence type="ECO:0000256" key="10">
    <source>
        <dbReference type="ARBA" id="ARBA00033150"/>
    </source>
</evidence>
<comment type="subcellular location">
    <subcellularLocation>
        <location evidence="1">Mitochondrion inner membrane</location>
        <topology evidence="1">Single-pass type II membrane protein</topology>
        <orientation evidence="1">Intermembrane side</orientation>
    </subcellularLocation>
</comment>
<feature type="compositionally biased region" description="Basic and acidic residues" evidence="11">
    <location>
        <begin position="1"/>
        <end position="23"/>
    </location>
</feature>
<keyword evidence="7" id="KW-0496">Mitochondrion</keyword>
<proteinExistence type="predicted"/>
<evidence type="ECO:0000313" key="13">
    <source>
        <dbReference type="EMBL" id="KAJ3259608.1"/>
    </source>
</evidence>
<keyword evidence="8" id="KW-1015">Disulfide bond</keyword>
<dbReference type="InterPro" id="IPR010625">
    <property type="entry name" value="CHCH"/>
</dbReference>
<evidence type="ECO:0000256" key="7">
    <source>
        <dbReference type="ARBA" id="ARBA00023128"/>
    </source>
</evidence>
<keyword evidence="6" id="KW-0811">Translocation</keyword>
<evidence type="ECO:0000256" key="8">
    <source>
        <dbReference type="ARBA" id="ARBA00023157"/>
    </source>
</evidence>
<sequence>MSTEKDIVIYDDSKEQPKEKVDPEAAQAEAYNPETGEINWDCPCLGPMVQPPCGEKFKEAFSCFVYSTEEPKGADCVAQFREMQKCFQEHPDIYGAELDDDDDDEEEKEAPKEESKH</sequence>
<organism evidence="13 14">
    <name type="scientific">Boothiomyces macroporosus</name>
    <dbReference type="NCBI Taxonomy" id="261099"/>
    <lineage>
        <taxon>Eukaryota</taxon>
        <taxon>Fungi</taxon>
        <taxon>Fungi incertae sedis</taxon>
        <taxon>Chytridiomycota</taxon>
        <taxon>Chytridiomycota incertae sedis</taxon>
        <taxon>Chytridiomycetes</taxon>
        <taxon>Rhizophydiales</taxon>
        <taxon>Terramycetaceae</taxon>
        <taxon>Boothiomyces</taxon>
    </lineage>
</organism>
<feature type="region of interest" description="Disordered" evidence="11">
    <location>
        <begin position="1"/>
        <end position="25"/>
    </location>
</feature>
<evidence type="ECO:0000313" key="14">
    <source>
        <dbReference type="Proteomes" id="UP001210925"/>
    </source>
</evidence>
<dbReference type="GO" id="GO:0005743">
    <property type="term" value="C:mitochondrial inner membrane"/>
    <property type="evidence" value="ECO:0007669"/>
    <property type="project" value="UniProtKB-SubCell"/>
</dbReference>
<dbReference type="EMBL" id="JADGKB010000017">
    <property type="protein sequence ID" value="KAJ3259608.1"/>
    <property type="molecule type" value="Genomic_DNA"/>
</dbReference>
<dbReference type="AlphaFoldDB" id="A0AAD5UM34"/>
<evidence type="ECO:0000256" key="4">
    <source>
        <dbReference type="ARBA" id="ARBA00022927"/>
    </source>
</evidence>
<feature type="domain" description="CHCH" evidence="12">
    <location>
        <begin position="53"/>
        <end position="88"/>
    </location>
</feature>
<keyword evidence="9" id="KW-0676">Redox-active center</keyword>
<dbReference type="Pfam" id="PF06747">
    <property type="entry name" value="CHCH"/>
    <property type="match status" value="1"/>
</dbReference>
<dbReference type="Proteomes" id="UP001210925">
    <property type="component" value="Unassembled WGS sequence"/>
</dbReference>
<evidence type="ECO:0000256" key="11">
    <source>
        <dbReference type="SAM" id="MobiDB-lite"/>
    </source>
</evidence>
<reference evidence="13" key="1">
    <citation type="submission" date="2020-05" db="EMBL/GenBank/DDBJ databases">
        <title>Phylogenomic resolution of chytrid fungi.</title>
        <authorList>
            <person name="Stajich J.E."/>
            <person name="Amses K."/>
            <person name="Simmons R."/>
            <person name="Seto K."/>
            <person name="Myers J."/>
            <person name="Bonds A."/>
            <person name="Quandt C.A."/>
            <person name="Barry K."/>
            <person name="Liu P."/>
            <person name="Grigoriev I."/>
            <person name="Longcore J.E."/>
            <person name="James T.Y."/>
        </authorList>
    </citation>
    <scope>NUCLEOTIDE SEQUENCE</scope>
    <source>
        <strain evidence="13">PLAUS21</strain>
    </source>
</reference>
<keyword evidence="5" id="KW-0560">Oxidoreductase</keyword>
<evidence type="ECO:0000256" key="2">
    <source>
        <dbReference type="ARBA" id="ARBA00013714"/>
    </source>
</evidence>
<evidence type="ECO:0000256" key="1">
    <source>
        <dbReference type="ARBA" id="ARBA00004164"/>
    </source>
</evidence>
<protein>
    <recommendedName>
        <fullName evidence="2">Mitochondrial intermembrane space import and assembly protein 40</fullName>
    </recommendedName>
    <alternativeName>
        <fullName evidence="10">Mitochondrial import inner membrane translocase TIM40</fullName>
    </alternativeName>
</protein>
<name>A0AAD5UM34_9FUNG</name>
<dbReference type="GO" id="GO:0005758">
    <property type="term" value="C:mitochondrial intermembrane space"/>
    <property type="evidence" value="ECO:0007669"/>
    <property type="project" value="TreeGrafter"/>
</dbReference>
<dbReference type="PROSITE" id="PS51808">
    <property type="entry name" value="CHCH"/>
    <property type="match status" value="1"/>
</dbReference>
<evidence type="ECO:0000256" key="9">
    <source>
        <dbReference type="ARBA" id="ARBA00023284"/>
    </source>
</evidence>
<dbReference type="Gene3D" id="1.10.287.2900">
    <property type="match status" value="1"/>
</dbReference>
<evidence type="ECO:0000256" key="5">
    <source>
        <dbReference type="ARBA" id="ARBA00023002"/>
    </source>
</evidence>
<accession>A0AAD5UM34</accession>
<feature type="compositionally biased region" description="Acidic residues" evidence="11">
    <location>
        <begin position="97"/>
        <end position="108"/>
    </location>
</feature>
<keyword evidence="14" id="KW-1185">Reference proteome</keyword>
<keyword evidence="4" id="KW-0653">Protein transport</keyword>
<feature type="region of interest" description="Disordered" evidence="11">
    <location>
        <begin position="91"/>
        <end position="117"/>
    </location>
</feature>
<evidence type="ECO:0000259" key="12">
    <source>
        <dbReference type="Pfam" id="PF06747"/>
    </source>
</evidence>
<dbReference type="GO" id="GO:0045041">
    <property type="term" value="P:protein import into mitochondrial intermembrane space"/>
    <property type="evidence" value="ECO:0007669"/>
    <property type="project" value="InterPro"/>
</dbReference>
<evidence type="ECO:0000256" key="3">
    <source>
        <dbReference type="ARBA" id="ARBA00022448"/>
    </source>
</evidence>
<dbReference type="GO" id="GO:0015035">
    <property type="term" value="F:protein-disulfide reductase activity"/>
    <property type="evidence" value="ECO:0007669"/>
    <property type="project" value="InterPro"/>
</dbReference>
<comment type="caution">
    <text evidence="13">The sequence shown here is derived from an EMBL/GenBank/DDBJ whole genome shotgun (WGS) entry which is preliminary data.</text>
</comment>
<dbReference type="PANTHER" id="PTHR21622">
    <property type="entry name" value="COILED-COIL-HELIX-COILED-COIL-HELIX DOMAIN CONTAINING 4"/>
    <property type="match status" value="1"/>
</dbReference>
<keyword evidence="3" id="KW-0813">Transport</keyword>
<dbReference type="PANTHER" id="PTHR21622:SF0">
    <property type="entry name" value="COILED-COIL-HELIX-COILED-COIL-HELIX DOMAIN CONTAINING 4"/>
    <property type="match status" value="1"/>
</dbReference>